<sequence length="473" mass="51077">MAIIEEVPDSPPAQRQDEPIIEDVTDANATTSTLLVEPVRANSAQELASTLKALSARLALPDDLLPSYLNEPRPDLAEEYRAHAEQLLRHIHSGTEHPLWPAVPLPEQSDILSDVVRLHGVDVWTSPALVSLVDAIAAGTNNTPEVACHILEHNLRPLFSPHPHLADTRARQRAAGGDGAMGDMHESQAFKSAQGWGSHNALRWCAVSLPGSLLDRRLGLVLPPTLVLMDDWEPAWRDRGAWVLSGWVGAIPADELRRRGLDALFVKSLVHSLSLHSAPLPHVLPVTLSLVAHLDSKARADALSDIVDKALVSGWAYAPSGAEGRAVLINVAATLETLCGVLGTGIARWLKSIVPALLEPLQYSPSSAQLPHFEANAHALLVLLRTLRSTGRVARWRGQILDVLSRLWVQIRERDFGLDGPEAIDSSLRIQGLVRDVFAEVGAEVPSVRSTEFATLLSLNATVFAPLVAPTGA</sequence>
<evidence type="ECO:0000256" key="1">
    <source>
        <dbReference type="ARBA" id="ARBA00034736"/>
    </source>
</evidence>
<keyword evidence="3" id="KW-1185">Reference proteome</keyword>
<gene>
    <name evidence="2" type="ORF">LOC62_03G003601</name>
</gene>
<dbReference type="GO" id="GO:0110078">
    <property type="term" value="C:TTT Hsp90 cochaperone complex"/>
    <property type="evidence" value="ECO:0007669"/>
    <property type="project" value="InterPro"/>
</dbReference>
<dbReference type="RefSeq" id="XP_062626122.1">
    <property type="nucleotide sequence ID" value="XM_062770138.1"/>
</dbReference>
<dbReference type="PANTHER" id="PTHR32226">
    <property type="entry name" value="TELO2-INTERACTING PROTEIN 2"/>
    <property type="match status" value="1"/>
</dbReference>
<dbReference type="AlphaFoldDB" id="A0AAF0Y4P8"/>
<reference evidence="2" key="1">
    <citation type="submission" date="2023-10" db="EMBL/GenBank/DDBJ databases">
        <authorList>
            <person name="Noh H."/>
        </authorList>
    </citation>
    <scope>NUCLEOTIDE SEQUENCE</scope>
    <source>
        <strain evidence="2">DUCC4014</strain>
    </source>
</reference>
<dbReference type="GeneID" id="87806843"/>
<dbReference type="GO" id="GO:0005634">
    <property type="term" value="C:nucleus"/>
    <property type="evidence" value="ECO:0007669"/>
    <property type="project" value="TreeGrafter"/>
</dbReference>
<dbReference type="Proteomes" id="UP000827549">
    <property type="component" value="Chromosome 3"/>
</dbReference>
<organism evidence="2 3">
    <name type="scientific">Vanrija pseudolonga</name>
    <dbReference type="NCBI Taxonomy" id="143232"/>
    <lineage>
        <taxon>Eukaryota</taxon>
        <taxon>Fungi</taxon>
        <taxon>Dikarya</taxon>
        <taxon>Basidiomycota</taxon>
        <taxon>Agaricomycotina</taxon>
        <taxon>Tremellomycetes</taxon>
        <taxon>Trichosporonales</taxon>
        <taxon>Trichosporonaceae</taxon>
        <taxon>Vanrija</taxon>
    </lineage>
</organism>
<dbReference type="Pfam" id="PF10521">
    <property type="entry name" value="Tti2"/>
    <property type="match status" value="1"/>
</dbReference>
<name>A0AAF0Y4P8_9TREE</name>
<dbReference type="EMBL" id="CP086716">
    <property type="protein sequence ID" value="WOO80090.1"/>
    <property type="molecule type" value="Genomic_DNA"/>
</dbReference>
<dbReference type="GO" id="GO:0005829">
    <property type="term" value="C:cytosol"/>
    <property type="evidence" value="ECO:0007669"/>
    <property type="project" value="TreeGrafter"/>
</dbReference>
<accession>A0AAF0Y4P8</accession>
<evidence type="ECO:0000313" key="2">
    <source>
        <dbReference type="EMBL" id="WOO80090.1"/>
    </source>
</evidence>
<proteinExistence type="inferred from homology"/>
<comment type="similarity">
    <text evidence="1">Belongs to the TTI2 family.</text>
</comment>
<dbReference type="PANTHER" id="PTHR32226:SF2">
    <property type="entry name" value="TELO2-INTERACTING PROTEIN 2"/>
    <property type="match status" value="1"/>
</dbReference>
<dbReference type="InterPro" id="IPR018870">
    <property type="entry name" value="Tti2"/>
</dbReference>
<protein>
    <submittedName>
        <fullName evidence="2">Uncharacterized protein</fullName>
    </submittedName>
</protein>
<evidence type="ECO:0000313" key="3">
    <source>
        <dbReference type="Proteomes" id="UP000827549"/>
    </source>
</evidence>